<dbReference type="Gene3D" id="3.30.565.10">
    <property type="entry name" value="Histidine kinase-like ATPase, C-terminal domain"/>
    <property type="match status" value="1"/>
</dbReference>
<dbReference type="Pfam" id="PF00512">
    <property type="entry name" value="HisKA"/>
    <property type="match status" value="1"/>
</dbReference>
<keyword evidence="5" id="KW-0597">Phosphoprotein</keyword>
<evidence type="ECO:0000256" key="1">
    <source>
        <dbReference type="ARBA" id="ARBA00000085"/>
    </source>
</evidence>
<dbReference type="PANTHER" id="PTHR45569">
    <property type="entry name" value="SENSOR PROTEIN KDPD"/>
    <property type="match status" value="1"/>
</dbReference>
<evidence type="ECO:0000256" key="7">
    <source>
        <dbReference type="ARBA" id="ARBA00022692"/>
    </source>
</evidence>
<dbReference type="RefSeq" id="WP_212522363.1">
    <property type="nucleotide sequence ID" value="NZ_JAGSOH010000202.1"/>
</dbReference>
<comment type="catalytic activity">
    <reaction evidence="1">
        <text>ATP + protein L-histidine = ADP + protein N-phospho-L-histidine.</text>
        <dbReference type="EC" id="2.7.13.3"/>
    </reaction>
</comment>
<evidence type="ECO:0000256" key="6">
    <source>
        <dbReference type="ARBA" id="ARBA00022679"/>
    </source>
</evidence>
<keyword evidence="13 14" id="KW-0472">Membrane</keyword>
<feature type="transmembrane region" description="Helical" evidence="14">
    <location>
        <begin position="419"/>
        <end position="448"/>
    </location>
</feature>
<protein>
    <recommendedName>
        <fullName evidence="4">histidine kinase</fullName>
        <ecNumber evidence="4">2.7.13.3</ecNumber>
    </recommendedName>
</protein>
<reference evidence="16" key="1">
    <citation type="submission" date="2021-04" db="EMBL/GenBank/DDBJ databases">
        <title>Genome based classification of Actinospica acidithermotolerans sp. nov., an actinobacterium isolated from an Indonesian hot spring.</title>
        <authorList>
            <person name="Kusuma A.B."/>
            <person name="Putra K.E."/>
            <person name="Nafisah S."/>
            <person name="Loh J."/>
            <person name="Nouioui I."/>
            <person name="Goodfellow M."/>
        </authorList>
    </citation>
    <scope>NUCLEOTIDE SEQUENCE</scope>
    <source>
        <strain evidence="16">MGRD01-02</strain>
    </source>
</reference>
<dbReference type="Pfam" id="PF00582">
    <property type="entry name" value="Usp"/>
    <property type="match status" value="1"/>
</dbReference>
<dbReference type="CDD" id="cd00082">
    <property type="entry name" value="HisKA"/>
    <property type="match status" value="1"/>
</dbReference>
<dbReference type="GO" id="GO:0005737">
    <property type="term" value="C:cytoplasm"/>
    <property type="evidence" value="ECO:0007669"/>
    <property type="project" value="UniProtKB-ARBA"/>
</dbReference>
<dbReference type="EC" id="2.7.13.3" evidence="4"/>
<feature type="transmembrane region" description="Helical" evidence="14">
    <location>
        <begin position="468"/>
        <end position="489"/>
    </location>
</feature>
<keyword evidence="17" id="KW-1185">Reference proteome</keyword>
<evidence type="ECO:0000313" key="16">
    <source>
        <dbReference type="EMBL" id="MBR7831250.1"/>
    </source>
</evidence>
<keyword evidence="12" id="KW-0902">Two-component regulatory system</keyword>
<keyword evidence="7 14" id="KW-0812">Transmembrane</keyword>
<evidence type="ECO:0000313" key="17">
    <source>
        <dbReference type="Proteomes" id="UP000676325"/>
    </source>
</evidence>
<gene>
    <name evidence="16" type="ORF">KDK95_33400</name>
</gene>
<dbReference type="PANTHER" id="PTHR45569:SF1">
    <property type="entry name" value="SENSOR PROTEIN KDPD"/>
    <property type="match status" value="1"/>
</dbReference>
<dbReference type="Pfam" id="PF13493">
    <property type="entry name" value="DUF4118"/>
    <property type="match status" value="1"/>
</dbReference>
<dbReference type="AlphaFoldDB" id="A0A941EIC0"/>
<dbReference type="FunFam" id="3.40.50.300:FF:000483">
    <property type="entry name" value="Sensor histidine kinase KdpD"/>
    <property type="match status" value="1"/>
</dbReference>
<dbReference type="GO" id="GO:0005524">
    <property type="term" value="F:ATP binding"/>
    <property type="evidence" value="ECO:0007669"/>
    <property type="project" value="UniProtKB-KW"/>
</dbReference>
<keyword evidence="6" id="KW-0808">Transferase</keyword>
<evidence type="ECO:0000256" key="10">
    <source>
        <dbReference type="ARBA" id="ARBA00022840"/>
    </source>
</evidence>
<dbReference type="PRINTS" id="PR00344">
    <property type="entry name" value="BCTRLSENSOR"/>
</dbReference>
<dbReference type="InterPro" id="IPR036097">
    <property type="entry name" value="HisK_dim/P_sf"/>
</dbReference>
<dbReference type="InterPro" id="IPR036890">
    <property type="entry name" value="HATPase_C_sf"/>
</dbReference>
<dbReference type="Gene3D" id="1.20.120.620">
    <property type="entry name" value="Backbone structure of the membrane domain of e. Coli histidine kinase receptor kdpd"/>
    <property type="match status" value="1"/>
</dbReference>
<dbReference type="GO" id="GO:0000155">
    <property type="term" value="F:phosphorelay sensor kinase activity"/>
    <property type="evidence" value="ECO:0007669"/>
    <property type="project" value="InterPro"/>
</dbReference>
<dbReference type="InterPro" id="IPR003594">
    <property type="entry name" value="HATPase_dom"/>
</dbReference>
<keyword evidence="9 16" id="KW-0418">Kinase</keyword>
<dbReference type="InterPro" id="IPR006016">
    <property type="entry name" value="UspA"/>
</dbReference>
<dbReference type="Proteomes" id="UP000676325">
    <property type="component" value="Unassembled WGS sequence"/>
</dbReference>
<dbReference type="PROSITE" id="PS50109">
    <property type="entry name" value="HIS_KIN"/>
    <property type="match status" value="1"/>
</dbReference>
<keyword evidence="10" id="KW-0067">ATP-binding</keyword>
<dbReference type="SUPFAM" id="SSF52402">
    <property type="entry name" value="Adenine nucleotide alpha hydrolases-like"/>
    <property type="match status" value="1"/>
</dbReference>
<keyword evidence="8" id="KW-0547">Nucleotide-binding</keyword>
<dbReference type="Pfam" id="PF02518">
    <property type="entry name" value="HATPase_c"/>
    <property type="match status" value="1"/>
</dbReference>
<proteinExistence type="predicted"/>
<dbReference type="InterPro" id="IPR038318">
    <property type="entry name" value="KdpD_sf"/>
</dbReference>
<dbReference type="InterPro" id="IPR014729">
    <property type="entry name" value="Rossmann-like_a/b/a_fold"/>
</dbReference>
<feature type="transmembrane region" description="Helical" evidence="14">
    <location>
        <begin position="387"/>
        <end position="407"/>
    </location>
</feature>
<evidence type="ECO:0000256" key="9">
    <source>
        <dbReference type="ARBA" id="ARBA00022777"/>
    </source>
</evidence>
<dbReference type="InterPro" id="IPR003661">
    <property type="entry name" value="HisK_dim/P_dom"/>
</dbReference>
<dbReference type="Gene3D" id="3.40.50.620">
    <property type="entry name" value="HUPs"/>
    <property type="match status" value="1"/>
</dbReference>
<dbReference type="CDD" id="cd00075">
    <property type="entry name" value="HATPase"/>
    <property type="match status" value="1"/>
</dbReference>
<evidence type="ECO:0000259" key="15">
    <source>
        <dbReference type="PROSITE" id="PS50109"/>
    </source>
</evidence>
<evidence type="ECO:0000256" key="3">
    <source>
        <dbReference type="ARBA" id="ARBA00004236"/>
    </source>
</evidence>
<keyword evidence="11 14" id="KW-1133">Transmembrane helix</keyword>
<dbReference type="EMBL" id="JAGSOH010000202">
    <property type="protein sequence ID" value="MBR7831250.1"/>
    <property type="molecule type" value="Genomic_DNA"/>
</dbReference>
<dbReference type="InterPro" id="IPR004358">
    <property type="entry name" value="Sig_transdc_His_kin-like_C"/>
</dbReference>
<evidence type="ECO:0000256" key="2">
    <source>
        <dbReference type="ARBA" id="ARBA00004141"/>
    </source>
</evidence>
<evidence type="ECO:0000256" key="5">
    <source>
        <dbReference type="ARBA" id="ARBA00022553"/>
    </source>
</evidence>
<organism evidence="16 17">
    <name type="scientific">Actinospica acidithermotolerans</name>
    <dbReference type="NCBI Taxonomy" id="2828514"/>
    <lineage>
        <taxon>Bacteria</taxon>
        <taxon>Bacillati</taxon>
        <taxon>Actinomycetota</taxon>
        <taxon>Actinomycetes</taxon>
        <taxon>Catenulisporales</taxon>
        <taxon>Actinospicaceae</taxon>
        <taxon>Actinospica</taxon>
    </lineage>
</organism>
<dbReference type="SUPFAM" id="SSF47384">
    <property type="entry name" value="Homodimeric domain of signal transducing histidine kinase"/>
    <property type="match status" value="1"/>
</dbReference>
<evidence type="ECO:0000256" key="4">
    <source>
        <dbReference type="ARBA" id="ARBA00012438"/>
    </source>
</evidence>
<dbReference type="SMART" id="SM00387">
    <property type="entry name" value="HATPase_c"/>
    <property type="match status" value="1"/>
</dbReference>
<accession>A0A941EIC0</accession>
<dbReference type="Pfam" id="PF02702">
    <property type="entry name" value="KdpD"/>
    <property type="match status" value="1"/>
</dbReference>
<comment type="subcellular location">
    <subcellularLocation>
        <location evidence="3">Cell membrane</location>
    </subcellularLocation>
    <subcellularLocation>
        <location evidence="2">Membrane</location>
        <topology evidence="2">Multi-pass membrane protein</topology>
    </subcellularLocation>
</comment>
<dbReference type="InterPro" id="IPR003852">
    <property type="entry name" value="Sig_transdc_His_kinase_KdpD_N"/>
</dbReference>
<sequence length="868" mass="93287">MRQRAKLRVYLGAAPGVGKTYKMLEEAHRRAERGADVVIGFVETHGRALTAKLAEGLETVPRITREYRGVMFEEMDLDAVLARRPQVALVDELAHTNVPGGRHAKRWQDVQDLLDAGIEVITTVNVQHLESLNDVVQRITGVPQRETVPDEVVRAADQIELVDMSPESLRRRLAHGNVYAAEKIDAALGNYFRVGNLTALRELALLWVADRVDEVLQRYREEHGIGTVWEARERVVVALPGGNEGEALIRRAARIAARSSGGELLAVHIARSDGLAAGTSPSALATQRHLVETLGGTYHSIIGDDVPRALIEFAQAKNATQLVLGTSRRNRVNRFLTGRGIGETTTMLSGDIDVHMVTHREMAPRRRFPWLPPNPLRQASWGTGGSWRAITVGIIAPPILTAVLTAIDHPFRLNVASDILLYLTLTVAISRLGGMVSAFVAALWSSLLLNYYFIPPVHSITIAEANNAIALVVFVIVGLTVASVVDLAIRQTRSAAHASAEAETLNAFAVAVLRGDEAISALLERFRETYSMENVGLLQRNDTEGPRLPDEIDDPRRWTLVAASGTDPAMCPGRADTVIEAGPNAVLALRGRTLPAAEQRVLAAFAAQATAALERRRLAREAATAQSLAAADKMRTALLTAVSHDLRTPLAAAKASISTLRDPELVLADADRAELLEAAEESLDRLTRLVENLLDMSRLQAGAVTPRLEAIAIEDVIPRAVDDVPAAAGRVLLAPTEPGIPAALVDAPLAERIIANLVANAVTHTDSFVTVTVSALGNQVEVRVIDRGRGIPEEDWDLVFRPFQRLGDRDNTSGVGLGLALSRGLAEAMGGTLIPEDTPGGGITMVLSLPAAPGAGTGTATQAQEVIR</sequence>
<dbReference type="Gene3D" id="3.40.50.300">
    <property type="entry name" value="P-loop containing nucleotide triphosphate hydrolases"/>
    <property type="match status" value="1"/>
</dbReference>
<evidence type="ECO:0000256" key="8">
    <source>
        <dbReference type="ARBA" id="ARBA00022741"/>
    </source>
</evidence>
<dbReference type="SUPFAM" id="SSF55874">
    <property type="entry name" value="ATPase domain of HSP90 chaperone/DNA topoisomerase II/histidine kinase"/>
    <property type="match status" value="1"/>
</dbReference>
<dbReference type="GO" id="GO:0005886">
    <property type="term" value="C:plasma membrane"/>
    <property type="evidence" value="ECO:0007669"/>
    <property type="project" value="UniProtKB-SubCell"/>
</dbReference>
<comment type="caution">
    <text evidence="16">The sequence shown here is derived from an EMBL/GenBank/DDBJ whole genome shotgun (WGS) entry which is preliminary data.</text>
</comment>
<evidence type="ECO:0000256" key="12">
    <source>
        <dbReference type="ARBA" id="ARBA00023012"/>
    </source>
</evidence>
<dbReference type="InterPro" id="IPR025201">
    <property type="entry name" value="KdpD_TM"/>
</dbReference>
<evidence type="ECO:0000256" key="13">
    <source>
        <dbReference type="ARBA" id="ARBA00023136"/>
    </source>
</evidence>
<dbReference type="InterPro" id="IPR005467">
    <property type="entry name" value="His_kinase_dom"/>
</dbReference>
<dbReference type="InterPro" id="IPR027417">
    <property type="entry name" value="P-loop_NTPase"/>
</dbReference>
<feature type="domain" description="Histidine kinase" evidence="15">
    <location>
        <begin position="641"/>
        <end position="853"/>
    </location>
</feature>
<dbReference type="SMART" id="SM00388">
    <property type="entry name" value="HisKA"/>
    <property type="match status" value="1"/>
</dbReference>
<evidence type="ECO:0000256" key="11">
    <source>
        <dbReference type="ARBA" id="ARBA00022989"/>
    </source>
</evidence>
<evidence type="ECO:0000256" key="14">
    <source>
        <dbReference type="SAM" id="Phobius"/>
    </source>
</evidence>
<dbReference type="InterPro" id="IPR052023">
    <property type="entry name" value="Histidine_kinase_KdpD"/>
</dbReference>
<dbReference type="Gene3D" id="1.10.287.130">
    <property type="match status" value="1"/>
</dbReference>
<name>A0A941EIC0_9ACTN</name>